<evidence type="ECO:0000259" key="1">
    <source>
        <dbReference type="Pfam" id="PF12697"/>
    </source>
</evidence>
<dbReference type="Proteomes" id="UP000252631">
    <property type="component" value="Unassembled WGS sequence"/>
</dbReference>
<gene>
    <name evidence="2" type="ORF">BJ125_13513</name>
    <name evidence="3" type="ORF">SAMN05892882_13513</name>
</gene>
<dbReference type="Pfam" id="PF12697">
    <property type="entry name" value="Abhydrolase_6"/>
    <property type="match status" value="1"/>
</dbReference>
<dbReference type="PANTHER" id="PTHR47914:SF1">
    <property type="entry name" value="ALPHA_BETA-HYDROLASES SUPERFAMILY PROTEIN"/>
    <property type="match status" value="1"/>
</dbReference>
<dbReference type="OrthoDB" id="6181537at2"/>
<reference evidence="3 4" key="1">
    <citation type="submission" date="2017-08" db="EMBL/GenBank/DDBJ databases">
        <authorList>
            <person name="de Groot N.N."/>
        </authorList>
    </citation>
    <scope>NUCLEOTIDE SEQUENCE [LARGE SCALE GENOMIC DNA]</scope>
    <source>
        <strain evidence="3 4">JA575</strain>
    </source>
</reference>
<evidence type="ECO:0000313" key="5">
    <source>
        <dbReference type="Proteomes" id="UP000256343"/>
    </source>
</evidence>
<dbReference type="PANTHER" id="PTHR47914">
    <property type="entry name" value="ALPHA/BETA-HYDROLASES SUPERFAMILY PROTEIN"/>
    <property type="match status" value="1"/>
</dbReference>
<dbReference type="RefSeq" id="WP_114360713.1">
    <property type="nucleotide sequence ID" value="NZ_QRDT01000035.1"/>
</dbReference>
<dbReference type="AlphaFoldDB" id="A0A336JUL4"/>
<reference evidence="2 5" key="2">
    <citation type="submission" date="2018-07" db="EMBL/GenBank/DDBJ databases">
        <title>Genomic Encyclopedia of Archaeal and Bacterial Type Strains, Phase II (KMG-II): from individual species to whole genera.</title>
        <authorList>
            <person name="Goeker M."/>
        </authorList>
    </citation>
    <scope>NUCLEOTIDE SEQUENCE [LARGE SCALE GENOMIC DNA]</scope>
    <source>
        <strain evidence="2 5">JA575</strain>
    </source>
</reference>
<dbReference type="EMBL" id="UFQQ01000035">
    <property type="protein sequence ID" value="SSW93320.1"/>
    <property type="molecule type" value="Genomic_DNA"/>
</dbReference>
<evidence type="ECO:0000313" key="3">
    <source>
        <dbReference type="EMBL" id="SSW93320.1"/>
    </source>
</evidence>
<dbReference type="Gene3D" id="3.40.50.1820">
    <property type="entry name" value="alpha/beta hydrolase"/>
    <property type="match status" value="1"/>
</dbReference>
<dbReference type="EMBL" id="QRDT01000035">
    <property type="protein sequence ID" value="RED23956.1"/>
    <property type="molecule type" value="Genomic_DNA"/>
</dbReference>
<protein>
    <submittedName>
        <fullName evidence="3">Pimeloyl-ACP methyl ester carboxylesterase</fullName>
    </submittedName>
</protein>
<evidence type="ECO:0000313" key="4">
    <source>
        <dbReference type="Proteomes" id="UP000252631"/>
    </source>
</evidence>
<keyword evidence="5" id="KW-1185">Reference proteome</keyword>
<organism evidence="3 4">
    <name type="scientific">Rhodopseudomonas pentothenatexigens</name>
    <dbReference type="NCBI Taxonomy" id="999699"/>
    <lineage>
        <taxon>Bacteria</taxon>
        <taxon>Pseudomonadati</taxon>
        <taxon>Pseudomonadota</taxon>
        <taxon>Alphaproteobacteria</taxon>
        <taxon>Hyphomicrobiales</taxon>
        <taxon>Nitrobacteraceae</taxon>
        <taxon>Rhodopseudomonas</taxon>
    </lineage>
</organism>
<name>A0A336JUL4_9BRAD</name>
<accession>A0A336JUL4</accession>
<evidence type="ECO:0000313" key="2">
    <source>
        <dbReference type="EMBL" id="RED23956.1"/>
    </source>
</evidence>
<dbReference type="Proteomes" id="UP000256343">
    <property type="component" value="Unassembled WGS sequence"/>
</dbReference>
<proteinExistence type="predicted"/>
<sequence>MQWSEHVLEWTADGRPLQLGLTRFGSGPNLLLLPALSSISTRGEMRELQQRLGAHYSTTSIDWPGFGDLPRPKTDWRPALYREFLEFILNSVTRPDVTVAAGHAAGYALAQAADHPGSLGRLCLLAPTWRGPLPTMAGKRMPLFGTLARAVDLPVAGAAFYRLNVNRAVIGMMARGHVYADPAWLTDARMANKRRVTEARGARYASFRFVTGELDLFTTRDDYLAAARRVPGNIVLLYGEATPRKSKAEMAALAALDNVSATVLPRGKLSFYEECPDDTATALLSALA</sequence>
<dbReference type="SUPFAM" id="SSF53474">
    <property type="entry name" value="alpha/beta-Hydrolases"/>
    <property type="match status" value="1"/>
</dbReference>
<dbReference type="InterPro" id="IPR029058">
    <property type="entry name" value="AB_hydrolase_fold"/>
</dbReference>
<feature type="domain" description="AB hydrolase-1" evidence="1">
    <location>
        <begin position="45"/>
        <end position="281"/>
    </location>
</feature>
<dbReference type="InterPro" id="IPR000073">
    <property type="entry name" value="AB_hydrolase_1"/>
</dbReference>